<evidence type="ECO:0000256" key="11">
    <source>
        <dbReference type="SAM" id="MobiDB-lite"/>
    </source>
</evidence>
<dbReference type="InterPro" id="IPR005720">
    <property type="entry name" value="Dihydroorotate_DH_cat"/>
</dbReference>
<dbReference type="Pfam" id="PF01180">
    <property type="entry name" value="DHO_dh"/>
    <property type="match status" value="1"/>
</dbReference>
<dbReference type="Pfam" id="PF04117">
    <property type="entry name" value="Mpv17_PMP22"/>
    <property type="match status" value="1"/>
</dbReference>
<sequence length="737" mass="80365">MAAQTLYRSLLRRQLQFFRSRPQSQRRGRSSKPDGQSKPGPEEGQIPVANNVPTLPFWQRLGPLTRVAEAYARAQRTRPYVTQLCSSLVIYLCADFSAQNMSGKEYDPERTGRSLTIGAISSIPSYEWFMFLSRNFNYASRILSLVTKVVVNQLCFTPVFNSYFFGMQSFLAGDSMAEVWERIRRTVPVSFVNSLKLWPAVTAFSFTFIPLEYRSIFAGVIAVGWQTYLSFLNRMAEEAEPSRKDEHSAPHPLQTALRPLKSPSYRTFQARPANRTSQRSASSTSSSSSTDSLLLSRLKTIAFGASVAASSYLVFLYATDTRASIHQWLIPPLIRALFPDAEDAHHAGTTALKVLYPLGLHPRERPPRSSSQQPGGADDDLSVTVFGARLANPIGISAGLDKDADVPDALFALGPAVVEVGGCTPLPQDGNPRPRVFRVPALDGLVNRYGLNSRGADAMAARLRARVRAFARRLGVAERDVLDGRVEVDVVGQGRVVPPGGLHPGRLLAVQVAKNKGTDEKDVDAVIGDYVYCVKRLAPYADVLVVNVSSPNTPGLRDLQATEPLTRLLSAVVEEAGRADRRTKPRVMVKVSPDEDDESQMEGVVQAVWMSGVDGVIVGNTTKRRTGLVPPALALSRKDQSAFLEDGGFSGPAMFDRTLDLVRRYRKMLDGHSLQAGSGPSASPKVIFATGGITNGEQALKVLNAGASVAMVYTGLVYGGSGTVTRIKREMKDELQS</sequence>
<feature type="region of interest" description="Disordered" evidence="11">
    <location>
        <begin position="269"/>
        <end position="289"/>
    </location>
</feature>
<dbReference type="EMBL" id="MU839006">
    <property type="protein sequence ID" value="KAK1768173.1"/>
    <property type="molecule type" value="Genomic_DNA"/>
</dbReference>
<comment type="cofactor">
    <cofactor evidence="1">
        <name>FMN</name>
        <dbReference type="ChEBI" id="CHEBI:58210"/>
    </cofactor>
</comment>
<dbReference type="GO" id="GO:0009220">
    <property type="term" value="P:pyrimidine ribonucleotide biosynthetic process"/>
    <property type="evidence" value="ECO:0007669"/>
    <property type="project" value="TreeGrafter"/>
</dbReference>
<dbReference type="NCBIfam" id="TIGR01036">
    <property type="entry name" value="pyrD_sub2"/>
    <property type="match status" value="1"/>
</dbReference>
<feature type="domain" description="Dihydroorotate dehydrogenase catalytic" evidence="12">
    <location>
        <begin position="381"/>
        <end position="735"/>
    </location>
</feature>
<reference evidence="13" key="1">
    <citation type="submission" date="2023-06" db="EMBL/GenBank/DDBJ databases">
        <title>Genome-scale phylogeny and comparative genomics of the fungal order Sordariales.</title>
        <authorList>
            <consortium name="Lawrence Berkeley National Laboratory"/>
            <person name="Hensen N."/>
            <person name="Bonometti L."/>
            <person name="Westerberg I."/>
            <person name="Brannstrom I.O."/>
            <person name="Guillou S."/>
            <person name="Cros-Aarteil S."/>
            <person name="Calhoun S."/>
            <person name="Haridas S."/>
            <person name="Kuo A."/>
            <person name="Mondo S."/>
            <person name="Pangilinan J."/>
            <person name="Riley R."/>
            <person name="Labutti K."/>
            <person name="Andreopoulos B."/>
            <person name="Lipzen A."/>
            <person name="Chen C."/>
            <person name="Yanf M."/>
            <person name="Daum C."/>
            <person name="Ng V."/>
            <person name="Clum A."/>
            <person name="Steindorff A."/>
            <person name="Ohm R."/>
            <person name="Martin F."/>
            <person name="Silar P."/>
            <person name="Natvig D."/>
            <person name="Lalanne C."/>
            <person name="Gautier V."/>
            <person name="Ament-Velasquez S.L."/>
            <person name="Kruys A."/>
            <person name="Hutchinson M.I."/>
            <person name="Powell A.J."/>
            <person name="Barry K."/>
            <person name="Miller A.N."/>
            <person name="Grigoriev I.V."/>
            <person name="Debuchy R."/>
            <person name="Gladieux P."/>
            <person name="Thoren M.H."/>
            <person name="Johannesson H."/>
        </authorList>
    </citation>
    <scope>NUCLEOTIDE SEQUENCE</scope>
    <source>
        <strain evidence="13">8032-3</strain>
    </source>
</reference>
<evidence type="ECO:0000256" key="4">
    <source>
        <dbReference type="ARBA" id="ARBA00006824"/>
    </source>
</evidence>
<dbReference type="InterPro" id="IPR050074">
    <property type="entry name" value="DHO_dehydrogenase"/>
</dbReference>
<name>A0AAJ0C114_9PEZI</name>
<evidence type="ECO:0000313" key="13">
    <source>
        <dbReference type="EMBL" id="KAK1768173.1"/>
    </source>
</evidence>
<evidence type="ECO:0000256" key="9">
    <source>
        <dbReference type="ARBA" id="ARBA00023002"/>
    </source>
</evidence>
<keyword evidence="5" id="KW-0285">Flavoprotein</keyword>
<dbReference type="Gene3D" id="3.20.20.70">
    <property type="entry name" value="Aldolase class I"/>
    <property type="match status" value="1"/>
</dbReference>
<evidence type="ECO:0000256" key="8">
    <source>
        <dbReference type="ARBA" id="ARBA00022989"/>
    </source>
</evidence>
<dbReference type="AlphaFoldDB" id="A0AAJ0C114"/>
<comment type="caution">
    <text evidence="13">The sequence shown here is derived from an EMBL/GenBank/DDBJ whole genome shotgun (WGS) entry which is preliminary data.</text>
</comment>
<evidence type="ECO:0000259" key="12">
    <source>
        <dbReference type="Pfam" id="PF01180"/>
    </source>
</evidence>
<gene>
    <name evidence="13" type="ORF">QBC33DRAFT_470856</name>
</gene>
<evidence type="ECO:0000256" key="5">
    <source>
        <dbReference type="ARBA" id="ARBA00022630"/>
    </source>
</evidence>
<dbReference type="PANTHER" id="PTHR48109:SF4">
    <property type="entry name" value="DIHYDROOROTATE DEHYDROGENASE (QUINONE), MITOCHONDRIAL"/>
    <property type="match status" value="1"/>
</dbReference>
<dbReference type="GO" id="GO:0005743">
    <property type="term" value="C:mitochondrial inner membrane"/>
    <property type="evidence" value="ECO:0007669"/>
    <property type="project" value="TreeGrafter"/>
</dbReference>
<comment type="subcellular location">
    <subcellularLocation>
        <location evidence="2">Membrane</location>
        <topology evidence="2">Multi-pass membrane protein</topology>
    </subcellularLocation>
</comment>
<dbReference type="InterPro" id="IPR013785">
    <property type="entry name" value="Aldolase_TIM"/>
</dbReference>
<dbReference type="GeneID" id="85308373"/>
<dbReference type="InterPro" id="IPR007248">
    <property type="entry name" value="Mpv17_PMP22"/>
</dbReference>
<dbReference type="InterPro" id="IPR005719">
    <property type="entry name" value="Dihydroorotate_DH_2"/>
</dbReference>
<comment type="pathway">
    <text evidence="3">Pyrimidine metabolism; UMP biosynthesis via de novo pathway.</text>
</comment>
<dbReference type="RefSeq" id="XP_060284386.1">
    <property type="nucleotide sequence ID" value="XM_060425186.1"/>
</dbReference>
<comment type="similarity">
    <text evidence="4">Belongs to the peroxisomal membrane protein PXMP2/4 family.</text>
</comment>
<evidence type="ECO:0000256" key="3">
    <source>
        <dbReference type="ARBA" id="ARBA00004725"/>
    </source>
</evidence>
<proteinExistence type="inferred from homology"/>
<dbReference type="CDD" id="cd04738">
    <property type="entry name" value="DHOD_2_like"/>
    <property type="match status" value="1"/>
</dbReference>
<dbReference type="PANTHER" id="PTHR48109">
    <property type="entry name" value="DIHYDROOROTATE DEHYDROGENASE (QUINONE), MITOCHONDRIAL-RELATED"/>
    <property type="match status" value="1"/>
</dbReference>
<evidence type="ECO:0000256" key="2">
    <source>
        <dbReference type="ARBA" id="ARBA00004141"/>
    </source>
</evidence>
<evidence type="ECO:0000256" key="6">
    <source>
        <dbReference type="ARBA" id="ARBA00022643"/>
    </source>
</evidence>
<keyword evidence="9" id="KW-0560">Oxidoreductase</keyword>
<dbReference type="GO" id="GO:0004152">
    <property type="term" value="F:dihydroorotate dehydrogenase activity"/>
    <property type="evidence" value="ECO:0007669"/>
    <property type="project" value="InterPro"/>
</dbReference>
<keyword evidence="7" id="KW-0812">Transmembrane</keyword>
<dbReference type="Proteomes" id="UP001244011">
    <property type="component" value="Unassembled WGS sequence"/>
</dbReference>
<keyword evidence="14" id="KW-1185">Reference proteome</keyword>
<keyword evidence="10" id="KW-0472">Membrane</keyword>
<dbReference type="GO" id="GO:0006207">
    <property type="term" value="P:'de novo' pyrimidine nucleobase biosynthetic process"/>
    <property type="evidence" value="ECO:0007669"/>
    <property type="project" value="InterPro"/>
</dbReference>
<evidence type="ECO:0000256" key="7">
    <source>
        <dbReference type="ARBA" id="ARBA00022692"/>
    </source>
</evidence>
<keyword evidence="8" id="KW-1133">Transmembrane helix</keyword>
<dbReference type="SUPFAM" id="SSF51395">
    <property type="entry name" value="FMN-linked oxidoreductases"/>
    <property type="match status" value="1"/>
</dbReference>
<evidence type="ECO:0000256" key="10">
    <source>
        <dbReference type="ARBA" id="ARBA00023136"/>
    </source>
</evidence>
<feature type="compositionally biased region" description="Low complexity" evidence="11">
    <location>
        <begin position="275"/>
        <end position="289"/>
    </location>
</feature>
<feature type="region of interest" description="Disordered" evidence="11">
    <location>
        <begin position="19"/>
        <end position="49"/>
    </location>
</feature>
<organism evidence="13 14">
    <name type="scientific">Phialemonium atrogriseum</name>
    <dbReference type="NCBI Taxonomy" id="1093897"/>
    <lineage>
        <taxon>Eukaryota</taxon>
        <taxon>Fungi</taxon>
        <taxon>Dikarya</taxon>
        <taxon>Ascomycota</taxon>
        <taxon>Pezizomycotina</taxon>
        <taxon>Sordariomycetes</taxon>
        <taxon>Sordariomycetidae</taxon>
        <taxon>Cephalothecales</taxon>
        <taxon>Cephalothecaceae</taxon>
        <taxon>Phialemonium</taxon>
    </lineage>
</organism>
<evidence type="ECO:0000256" key="1">
    <source>
        <dbReference type="ARBA" id="ARBA00001917"/>
    </source>
</evidence>
<dbReference type="FunFam" id="3.20.20.70:FF:000242">
    <property type="entry name" value="Dihydroorotate reductase PyrE"/>
    <property type="match status" value="1"/>
</dbReference>
<evidence type="ECO:0000313" key="14">
    <source>
        <dbReference type="Proteomes" id="UP001244011"/>
    </source>
</evidence>
<protein>
    <recommendedName>
        <fullName evidence="12">Dihydroorotate dehydrogenase catalytic domain-containing protein</fullName>
    </recommendedName>
</protein>
<keyword evidence="6" id="KW-0288">FMN</keyword>
<accession>A0AAJ0C114</accession>